<comment type="caution">
    <text evidence="2">The sequence shown here is derived from an EMBL/GenBank/DDBJ whole genome shotgun (WGS) entry which is preliminary data.</text>
</comment>
<accession>X0WIQ0</accession>
<gene>
    <name evidence="2" type="ORF">S01H1_68272</name>
</gene>
<feature type="coiled-coil region" evidence="1">
    <location>
        <begin position="73"/>
        <end position="134"/>
    </location>
</feature>
<evidence type="ECO:0000256" key="1">
    <source>
        <dbReference type="SAM" id="Coils"/>
    </source>
</evidence>
<dbReference type="AlphaFoldDB" id="X0WIQ0"/>
<proteinExistence type="predicted"/>
<dbReference type="EMBL" id="BARS01045273">
    <property type="protein sequence ID" value="GAG30859.1"/>
    <property type="molecule type" value="Genomic_DNA"/>
</dbReference>
<evidence type="ECO:0000313" key="2">
    <source>
        <dbReference type="EMBL" id="GAG30859.1"/>
    </source>
</evidence>
<protein>
    <recommendedName>
        <fullName evidence="3">Glycosyl hydrolase</fullName>
    </recommendedName>
</protein>
<keyword evidence="1" id="KW-0175">Coiled coil</keyword>
<reference evidence="2" key="1">
    <citation type="journal article" date="2014" name="Front. Microbiol.">
        <title>High frequency of phylogenetically diverse reductive dehalogenase-homologous genes in deep subseafloor sedimentary metagenomes.</title>
        <authorList>
            <person name="Kawai M."/>
            <person name="Futagami T."/>
            <person name="Toyoda A."/>
            <person name="Takaki Y."/>
            <person name="Nishi S."/>
            <person name="Hori S."/>
            <person name="Arai W."/>
            <person name="Tsubouchi T."/>
            <person name="Morono Y."/>
            <person name="Uchiyama I."/>
            <person name="Ito T."/>
            <person name="Fujiyama A."/>
            <person name="Inagaki F."/>
            <person name="Takami H."/>
        </authorList>
    </citation>
    <scope>NUCLEOTIDE SEQUENCE</scope>
    <source>
        <strain evidence="2">Expedition CK06-06</strain>
    </source>
</reference>
<sequence>FVWNMSYPDAERVPEAVLWGGMLSGPVAVPGVYQVKLTVGEKMMMESWQWKKDLRLLTTQEEYQEQFDFLIKIRDKITEVNQAINRLRDVKKQIDVLSKKVKESEKGKEVIEAAKMLKQKLSSAEDALIQSKSKSRQDPLNYPIRLDNKIAALAGIVSSADARPTDQSYEVFKELSAKADEQLTKLKDILKKDLPDFNKLVKKAEIPAIIIK</sequence>
<name>X0WIQ0_9ZZZZ</name>
<organism evidence="2">
    <name type="scientific">marine sediment metagenome</name>
    <dbReference type="NCBI Taxonomy" id="412755"/>
    <lineage>
        <taxon>unclassified sequences</taxon>
        <taxon>metagenomes</taxon>
        <taxon>ecological metagenomes</taxon>
    </lineage>
</organism>
<evidence type="ECO:0008006" key="3">
    <source>
        <dbReference type="Google" id="ProtNLM"/>
    </source>
</evidence>
<feature type="non-terminal residue" evidence="2">
    <location>
        <position position="1"/>
    </location>
</feature>